<evidence type="ECO:0000256" key="2">
    <source>
        <dbReference type="ARBA" id="ARBA00006213"/>
    </source>
</evidence>
<feature type="compositionally biased region" description="Basic and acidic residues" evidence="8">
    <location>
        <begin position="409"/>
        <end position="418"/>
    </location>
</feature>
<gene>
    <name evidence="9" type="ORF">LLUT_LOCUS301</name>
</gene>
<dbReference type="PANTHER" id="PTHR31376:SF17">
    <property type="entry name" value="PURINE PERMEASE 21-RELATED"/>
    <property type="match status" value="1"/>
</dbReference>
<accession>A0AAV1VQK2</accession>
<feature type="transmembrane region" description="Helical" evidence="7">
    <location>
        <begin position="356"/>
        <end position="376"/>
    </location>
</feature>
<dbReference type="GO" id="GO:0015211">
    <property type="term" value="F:purine nucleoside transmembrane transporter activity"/>
    <property type="evidence" value="ECO:0007669"/>
    <property type="project" value="UniProtKB-UniRule"/>
</dbReference>
<feature type="transmembrane region" description="Helical" evidence="7">
    <location>
        <begin position="248"/>
        <end position="268"/>
    </location>
</feature>
<feature type="transmembrane region" description="Helical" evidence="7">
    <location>
        <begin position="126"/>
        <end position="145"/>
    </location>
</feature>
<evidence type="ECO:0000313" key="10">
    <source>
        <dbReference type="Proteomes" id="UP001497480"/>
    </source>
</evidence>
<keyword evidence="4 7" id="KW-0812">Transmembrane</keyword>
<evidence type="ECO:0000256" key="4">
    <source>
        <dbReference type="ARBA" id="ARBA00022692"/>
    </source>
</evidence>
<comment type="subcellular location">
    <subcellularLocation>
        <location evidence="1 7">Membrane</location>
        <topology evidence="1 7">Multi-pass membrane protein</topology>
    </subcellularLocation>
</comment>
<comment type="similarity">
    <text evidence="2 7">Belongs to the purine permeases (TC 2.A.7.14) family.</text>
</comment>
<evidence type="ECO:0000256" key="1">
    <source>
        <dbReference type="ARBA" id="ARBA00004141"/>
    </source>
</evidence>
<evidence type="ECO:0000256" key="7">
    <source>
        <dbReference type="RuleBase" id="RU368015"/>
    </source>
</evidence>
<evidence type="ECO:0000256" key="8">
    <source>
        <dbReference type="SAM" id="MobiDB-lite"/>
    </source>
</evidence>
<sequence>MCMNCIFYSSSLSFSPTLQSLSSSANSLFILLLLSETSLNLQMGETQEVQLRITSDGGVKEANSLEDNSNIPSQVNETEIKKEKKAYRYIKVVIFAAFMLLGQSSAVLLGRLYYNKGGKSKWLGTLMQLAGFPVLLPYICIIRAPENNFNSDKPSTSMLAFVYISFGLMTALDCFLYSVGLQFLPVSTYSLISSSQLAFNALFSYFLNSLKFTPYIINSLLLLLISSTLLVLQNEPSSGSIHVSKKNYVIGFICTVAASSGYGLMLSLTQLVFRKVLKRDSLRVVLDLLMYQCLVASIVILIGLFVSGEWKGLKDEMKGYEMGKASYFLTVIFTAIVWQVANVGCLGLIFEVSSVFANAIGILGVPFIPILAVIFFHDKMHGVKVISLVLAVWGFMSYVYQDYLDNKDTTQKTSEDHAPIASLPLEEGH</sequence>
<feature type="transmembrane region" description="Helical" evidence="7">
    <location>
        <begin position="92"/>
        <end position="114"/>
    </location>
</feature>
<dbReference type="SUPFAM" id="SSF103481">
    <property type="entry name" value="Multidrug resistance efflux transporter EmrE"/>
    <property type="match status" value="1"/>
</dbReference>
<feature type="region of interest" description="Disordered" evidence="8">
    <location>
        <begin position="409"/>
        <end position="429"/>
    </location>
</feature>
<dbReference type="Pfam" id="PF16913">
    <property type="entry name" value="PUNUT"/>
    <property type="match status" value="1"/>
</dbReference>
<evidence type="ECO:0000313" key="9">
    <source>
        <dbReference type="EMBL" id="CAL0299241.1"/>
    </source>
</evidence>
<reference evidence="9 10" key="1">
    <citation type="submission" date="2024-03" db="EMBL/GenBank/DDBJ databases">
        <authorList>
            <person name="Martinez-Hernandez J."/>
        </authorList>
    </citation>
    <scope>NUCLEOTIDE SEQUENCE [LARGE SCALE GENOMIC DNA]</scope>
</reference>
<dbReference type="GO" id="GO:0016020">
    <property type="term" value="C:membrane"/>
    <property type="evidence" value="ECO:0007669"/>
    <property type="project" value="UniProtKB-SubCell"/>
</dbReference>
<name>A0AAV1VQK2_LUPLU</name>
<keyword evidence="10" id="KW-1185">Reference proteome</keyword>
<dbReference type="InterPro" id="IPR037185">
    <property type="entry name" value="EmrE-like"/>
</dbReference>
<feature type="transmembrane region" description="Helical" evidence="7">
    <location>
        <begin position="327"/>
        <end position="350"/>
    </location>
</feature>
<keyword evidence="6 7" id="KW-0472">Membrane</keyword>
<keyword evidence="5 7" id="KW-1133">Transmembrane helix</keyword>
<feature type="transmembrane region" description="Helical" evidence="7">
    <location>
        <begin position="383"/>
        <end position="400"/>
    </location>
</feature>
<dbReference type="InterPro" id="IPR030182">
    <property type="entry name" value="PUP_plant"/>
</dbReference>
<dbReference type="AlphaFoldDB" id="A0AAV1VQK2"/>
<dbReference type="Proteomes" id="UP001497480">
    <property type="component" value="Unassembled WGS sequence"/>
</dbReference>
<evidence type="ECO:0000256" key="5">
    <source>
        <dbReference type="ARBA" id="ARBA00022989"/>
    </source>
</evidence>
<comment type="caution">
    <text evidence="9">The sequence shown here is derived from an EMBL/GenBank/DDBJ whole genome shotgun (WGS) entry which is preliminary data.</text>
</comment>
<feature type="transmembrane region" description="Helical" evidence="7">
    <location>
        <begin position="157"/>
        <end position="179"/>
    </location>
</feature>
<organism evidence="9 10">
    <name type="scientific">Lupinus luteus</name>
    <name type="common">European yellow lupine</name>
    <dbReference type="NCBI Taxonomy" id="3873"/>
    <lineage>
        <taxon>Eukaryota</taxon>
        <taxon>Viridiplantae</taxon>
        <taxon>Streptophyta</taxon>
        <taxon>Embryophyta</taxon>
        <taxon>Tracheophyta</taxon>
        <taxon>Spermatophyta</taxon>
        <taxon>Magnoliopsida</taxon>
        <taxon>eudicotyledons</taxon>
        <taxon>Gunneridae</taxon>
        <taxon>Pentapetalae</taxon>
        <taxon>rosids</taxon>
        <taxon>fabids</taxon>
        <taxon>Fabales</taxon>
        <taxon>Fabaceae</taxon>
        <taxon>Papilionoideae</taxon>
        <taxon>50 kb inversion clade</taxon>
        <taxon>genistoids sensu lato</taxon>
        <taxon>core genistoids</taxon>
        <taxon>Genisteae</taxon>
        <taxon>Lupinus</taxon>
    </lineage>
</organism>
<protein>
    <recommendedName>
        <fullName evidence="7">Probable purine permease</fullName>
    </recommendedName>
</protein>
<evidence type="ECO:0000256" key="3">
    <source>
        <dbReference type="ARBA" id="ARBA00022448"/>
    </source>
</evidence>
<feature type="transmembrane region" description="Helical" evidence="7">
    <location>
        <begin position="288"/>
        <end position="306"/>
    </location>
</feature>
<evidence type="ECO:0000256" key="6">
    <source>
        <dbReference type="ARBA" id="ARBA00023136"/>
    </source>
</evidence>
<dbReference type="GO" id="GO:0005345">
    <property type="term" value="F:purine nucleobase transmembrane transporter activity"/>
    <property type="evidence" value="ECO:0007669"/>
    <property type="project" value="UniProtKB-UniRule"/>
</dbReference>
<feature type="transmembrane region" description="Helical" evidence="7">
    <location>
        <begin position="212"/>
        <end position="232"/>
    </location>
</feature>
<dbReference type="EMBL" id="CAXHTB010000001">
    <property type="protein sequence ID" value="CAL0299241.1"/>
    <property type="molecule type" value="Genomic_DNA"/>
</dbReference>
<proteinExistence type="inferred from homology"/>
<comment type="caution">
    <text evidence="7">Lacks conserved residue(s) required for the propagation of feature annotation.</text>
</comment>
<keyword evidence="3 7" id="KW-0813">Transport</keyword>
<dbReference type="PANTHER" id="PTHR31376">
    <property type="entry name" value="OS09G0467300 PROTEIN-RELATED"/>
    <property type="match status" value="1"/>
</dbReference>